<dbReference type="Gene3D" id="3.60.10.10">
    <property type="entry name" value="Endonuclease/exonuclease/phosphatase"/>
    <property type="match status" value="1"/>
</dbReference>
<evidence type="ECO:0000313" key="4">
    <source>
        <dbReference type="Proteomes" id="UP000762676"/>
    </source>
</evidence>
<proteinExistence type="predicted"/>
<evidence type="ECO:0000256" key="2">
    <source>
        <dbReference type="SAM" id="SignalP"/>
    </source>
</evidence>
<feature type="signal peptide" evidence="2">
    <location>
        <begin position="1"/>
        <end position="16"/>
    </location>
</feature>
<feature type="compositionally biased region" description="Polar residues" evidence="1">
    <location>
        <begin position="93"/>
        <end position="105"/>
    </location>
</feature>
<organism evidence="3 4">
    <name type="scientific">Elysia marginata</name>
    <dbReference type="NCBI Taxonomy" id="1093978"/>
    <lineage>
        <taxon>Eukaryota</taxon>
        <taxon>Metazoa</taxon>
        <taxon>Spiralia</taxon>
        <taxon>Lophotrochozoa</taxon>
        <taxon>Mollusca</taxon>
        <taxon>Gastropoda</taxon>
        <taxon>Heterobranchia</taxon>
        <taxon>Euthyneura</taxon>
        <taxon>Panpulmonata</taxon>
        <taxon>Sacoglossa</taxon>
        <taxon>Placobranchoidea</taxon>
        <taxon>Plakobranchidae</taxon>
        <taxon>Elysia</taxon>
    </lineage>
</organism>
<dbReference type="SUPFAM" id="SSF56219">
    <property type="entry name" value="DNase I-like"/>
    <property type="match status" value="1"/>
</dbReference>
<keyword evidence="3" id="KW-0255">Endonuclease</keyword>
<dbReference type="EMBL" id="BMAT01003728">
    <property type="protein sequence ID" value="GFR61349.1"/>
    <property type="molecule type" value="Genomic_DNA"/>
</dbReference>
<sequence>MLIFLVLLLCCWTPDPEQVYTCEAKSTLGRKSRSTLRAKFAFIDPDSVQIASSSSKVNLCDNNNQVQVTCEISRDHVNQAPTFSFSVDGPRSQGPQPGTDSSDGNYYQSQFSLSPDVGGQYQVTCRVTNSVTNTWQDKSTQITFNRVMPWGVGPDLARPQVADRGMVLRYGDKLSRQLPTNRRQSWRGGSHIRDNGQDTRTVSALSRQKEKATHWPALCHKLNMKTNNKERSDSPAPTQIPRGELDYKETGEGESSRRGNDPDDGNMPECGRGQSNCRGSSFNKKRKKKKRKLINIGTWNVKTLTSIGKLHLLLQEFTECNMNITGLCETRWSGERHFSSGEHTIIHSGKEKGGESGVAFVLDKMHAGCMKSYNPVSDRILTVKLNTEFVALNIIQVYAPTSASTQEEAEQFYSDLKAIKDKMPQREVCIIMGDFNAKVGEGLELESGIGPFGQGEQNERGEMLACFCQANGMTITNTCFKQHPRRRYTWIQPGDRARNQID</sequence>
<feature type="chain" id="PRO_5043506527" evidence="2">
    <location>
        <begin position="17"/>
        <end position="502"/>
    </location>
</feature>
<accession>A0AAV4EKK4</accession>
<dbReference type="PANTHER" id="PTHR23227:SF67">
    <property type="entry name" value="CRANIOFACIAL DEVELOPMENT PROTEIN 2-LIKE"/>
    <property type="match status" value="1"/>
</dbReference>
<keyword evidence="4" id="KW-1185">Reference proteome</keyword>
<evidence type="ECO:0000313" key="3">
    <source>
        <dbReference type="EMBL" id="GFR61349.1"/>
    </source>
</evidence>
<feature type="compositionally biased region" description="Polar residues" evidence="1">
    <location>
        <begin position="273"/>
        <end position="282"/>
    </location>
</feature>
<feature type="region of interest" description="Disordered" evidence="1">
    <location>
        <begin position="174"/>
        <end position="289"/>
    </location>
</feature>
<feature type="region of interest" description="Disordered" evidence="1">
    <location>
        <begin position="83"/>
        <end position="105"/>
    </location>
</feature>
<dbReference type="InterPro" id="IPR036691">
    <property type="entry name" value="Endo/exonu/phosph_ase_sf"/>
</dbReference>
<keyword evidence="2" id="KW-0732">Signal</keyword>
<comment type="caution">
    <text evidence="3">The sequence shown here is derived from an EMBL/GenBank/DDBJ whole genome shotgun (WGS) entry which is preliminary data.</text>
</comment>
<dbReference type="AlphaFoldDB" id="A0AAV4EKK4"/>
<protein>
    <submittedName>
        <fullName evidence="3">Endonuclease-reverse transcriptase</fullName>
    </submittedName>
</protein>
<dbReference type="GO" id="GO:0004519">
    <property type="term" value="F:endonuclease activity"/>
    <property type="evidence" value="ECO:0007669"/>
    <property type="project" value="UniProtKB-KW"/>
</dbReference>
<dbReference type="CDD" id="cd09076">
    <property type="entry name" value="L1-EN"/>
    <property type="match status" value="1"/>
</dbReference>
<feature type="compositionally biased region" description="Basic and acidic residues" evidence="1">
    <location>
        <begin position="243"/>
        <end position="261"/>
    </location>
</feature>
<keyword evidence="3" id="KW-0378">Hydrolase</keyword>
<dbReference type="Proteomes" id="UP000762676">
    <property type="component" value="Unassembled WGS sequence"/>
</dbReference>
<keyword evidence="3" id="KW-0540">Nuclease</keyword>
<evidence type="ECO:0000256" key="1">
    <source>
        <dbReference type="SAM" id="MobiDB-lite"/>
    </source>
</evidence>
<gene>
    <name evidence="3" type="ORF">ElyMa_001844500</name>
</gene>
<dbReference type="InterPro" id="IPR027124">
    <property type="entry name" value="Swc5/CFDP1/2"/>
</dbReference>
<reference evidence="3 4" key="1">
    <citation type="journal article" date="2021" name="Elife">
        <title>Chloroplast acquisition without the gene transfer in kleptoplastic sea slugs, Plakobranchus ocellatus.</title>
        <authorList>
            <person name="Maeda T."/>
            <person name="Takahashi S."/>
            <person name="Yoshida T."/>
            <person name="Shimamura S."/>
            <person name="Takaki Y."/>
            <person name="Nagai Y."/>
            <person name="Toyoda A."/>
            <person name="Suzuki Y."/>
            <person name="Arimoto A."/>
            <person name="Ishii H."/>
            <person name="Satoh N."/>
            <person name="Nishiyama T."/>
            <person name="Hasebe M."/>
            <person name="Maruyama T."/>
            <person name="Minagawa J."/>
            <person name="Obokata J."/>
            <person name="Shigenobu S."/>
        </authorList>
    </citation>
    <scope>NUCLEOTIDE SEQUENCE [LARGE SCALE GENOMIC DNA]</scope>
</reference>
<name>A0AAV4EKK4_9GAST</name>
<dbReference type="PANTHER" id="PTHR23227">
    <property type="entry name" value="BUCENTAUR RELATED"/>
    <property type="match status" value="1"/>
</dbReference>